<protein>
    <submittedName>
        <fullName evidence="2">Uncharacterized protein</fullName>
    </submittedName>
</protein>
<proteinExistence type="predicted"/>
<reference evidence="2" key="1">
    <citation type="journal article" date="2023" name="IMA Fungus">
        <title>Comparative genomic study of the Penicillium genus elucidates a diverse pangenome and 15 lateral gene transfer events.</title>
        <authorList>
            <person name="Petersen C."/>
            <person name="Sorensen T."/>
            <person name="Nielsen M.R."/>
            <person name="Sondergaard T.E."/>
            <person name="Sorensen J.L."/>
            <person name="Fitzpatrick D.A."/>
            <person name="Frisvad J.C."/>
            <person name="Nielsen K.L."/>
        </authorList>
    </citation>
    <scope>NUCLEOTIDE SEQUENCE</scope>
    <source>
        <strain evidence="2">IBT 17514</strain>
    </source>
</reference>
<feature type="region of interest" description="Disordered" evidence="1">
    <location>
        <begin position="94"/>
        <end position="159"/>
    </location>
</feature>
<organism evidence="2 3">
    <name type="scientific">Penicillium malachiteum</name>
    <dbReference type="NCBI Taxonomy" id="1324776"/>
    <lineage>
        <taxon>Eukaryota</taxon>
        <taxon>Fungi</taxon>
        <taxon>Dikarya</taxon>
        <taxon>Ascomycota</taxon>
        <taxon>Pezizomycotina</taxon>
        <taxon>Eurotiomycetes</taxon>
        <taxon>Eurotiomycetidae</taxon>
        <taxon>Eurotiales</taxon>
        <taxon>Aspergillaceae</taxon>
        <taxon>Penicillium</taxon>
    </lineage>
</organism>
<sequence>MAPQGELSQLHSPNKFHLAFALAIVKLKPPDKELKDYILEIRRFIRGNMQIASPGKFFDSVAFWQKAYKDSEAEQTKLLNTIFELEQRTQGLRSKIKNSQMGLHGDTQSMKRKTSPSESGKSSVATRKRAQLCDSKIQQKKLEDKESSDDSDTLENENAPKLMRQIYTVQRALQKKQNHKALTTDAVTLCKLAESEIIGTIIQLTGNDSQPKISQSGQPILKNGDLLSVTKAVALAFNLAHNALHKIVGCKDEKTYKGQVVYYLVCLFESTMGSLTQYCTTVSSYAETTSTVLQETSNSNKIPSLRQRKVNSKKVPTISKTRSAKTQNDVAQQLVDLLVTMFRSLDTKRNEDQEIIEGMLFTTIDRVGKILALLTFNNHKPPSDICPDLSPPQGLVAMKEEGLTVQSVQLEAKHLIAFLDRVLDSTALGASQVQLEFFQTMKQRFQKTLLQAVFGTGDPLFKDVLVRPATPPSLSSGGRVSSRQDFSEWFTEELWRLVGWDLLNSVTRP</sequence>
<feature type="compositionally biased region" description="Acidic residues" evidence="1">
    <location>
        <begin position="146"/>
        <end position="155"/>
    </location>
</feature>
<feature type="compositionally biased region" description="Polar residues" evidence="1">
    <location>
        <begin position="116"/>
        <end position="125"/>
    </location>
</feature>
<evidence type="ECO:0000256" key="1">
    <source>
        <dbReference type="SAM" id="MobiDB-lite"/>
    </source>
</evidence>
<gene>
    <name evidence="2" type="ORF">N7493_007848</name>
</gene>
<dbReference type="Proteomes" id="UP001215712">
    <property type="component" value="Unassembled WGS sequence"/>
</dbReference>
<dbReference type="EMBL" id="JAQJAN010000011">
    <property type="protein sequence ID" value="KAJ5719393.1"/>
    <property type="molecule type" value="Genomic_DNA"/>
</dbReference>
<evidence type="ECO:0000313" key="3">
    <source>
        <dbReference type="Proteomes" id="UP001215712"/>
    </source>
</evidence>
<reference evidence="2" key="2">
    <citation type="submission" date="2023-01" db="EMBL/GenBank/DDBJ databases">
        <authorList>
            <person name="Petersen C."/>
        </authorList>
    </citation>
    <scope>NUCLEOTIDE SEQUENCE</scope>
    <source>
        <strain evidence="2">IBT 17514</strain>
    </source>
</reference>
<accession>A0AAD6MUC4</accession>
<name>A0AAD6MUC4_9EURO</name>
<keyword evidence="3" id="KW-1185">Reference proteome</keyword>
<comment type="caution">
    <text evidence="2">The sequence shown here is derived from an EMBL/GenBank/DDBJ whole genome shotgun (WGS) entry which is preliminary data.</text>
</comment>
<dbReference type="AlphaFoldDB" id="A0AAD6MUC4"/>
<evidence type="ECO:0000313" key="2">
    <source>
        <dbReference type="EMBL" id="KAJ5719393.1"/>
    </source>
</evidence>